<dbReference type="GO" id="GO:0004519">
    <property type="term" value="F:endonuclease activity"/>
    <property type="evidence" value="ECO:0007669"/>
    <property type="project" value="UniProtKB-KW"/>
</dbReference>
<name>A0A7C3I294_MEIRU</name>
<gene>
    <name evidence="6" type="ORF">ENS82_01825</name>
</gene>
<feature type="coiled-coil region" evidence="4">
    <location>
        <begin position="418"/>
        <end position="445"/>
    </location>
</feature>
<evidence type="ECO:0000259" key="5">
    <source>
        <dbReference type="Pfam" id="PF01420"/>
    </source>
</evidence>
<keyword evidence="6" id="KW-0255">Endonuclease</keyword>
<evidence type="ECO:0000256" key="4">
    <source>
        <dbReference type="SAM" id="Coils"/>
    </source>
</evidence>
<evidence type="ECO:0000256" key="3">
    <source>
        <dbReference type="ARBA" id="ARBA00023125"/>
    </source>
</evidence>
<comment type="caution">
    <text evidence="6">The sequence shown here is derived from an EMBL/GenBank/DDBJ whole genome shotgun (WGS) entry which is preliminary data.</text>
</comment>
<evidence type="ECO:0000256" key="2">
    <source>
        <dbReference type="ARBA" id="ARBA00022747"/>
    </source>
</evidence>
<dbReference type="PANTHER" id="PTHR30408">
    <property type="entry name" value="TYPE-1 RESTRICTION ENZYME ECOKI SPECIFICITY PROTEIN"/>
    <property type="match status" value="1"/>
</dbReference>
<dbReference type="InterPro" id="IPR044946">
    <property type="entry name" value="Restrct_endonuc_typeI_TRD_sf"/>
</dbReference>
<keyword evidence="3" id="KW-0238">DNA-binding</keyword>
<protein>
    <submittedName>
        <fullName evidence="6">Restriction endonuclease subunit S</fullName>
    </submittedName>
</protein>
<dbReference type="GO" id="GO:0003677">
    <property type="term" value="F:DNA binding"/>
    <property type="evidence" value="ECO:0007669"/>
    <property type="project" value="UniProtKB-KW"/>
</dbReference>
<organism evidence="6">
    <name type="scientific">Meiothermus ruber</name>
    <dbReference type="NCBI Taxonomy" id="277"/>
    <lineage>
        <taxon>Bacteria</taxon>
        <taxon>Thermotogati</taxon>
        <taxon>Deinococcota</taxon>
        <taxon>Deinococci</taxon>
        <taxon>Thermales</taxon>
        <taxon>Thermaceae</taxon>
        <taxon>Meiothermus</taxon>
    </lineage>
</organism>
<feature type="domain" description="Type I restriction modification DNA specificity" evidence="5">
    <location>
        <begin position="351"/>
        <end position="425"/>
    </location>
</feature>
<keyword evidence="4" id="KW-0175">Coiled coil</keyword>
<dbReference type="SUPFAM" id="SSF116734">
    <property type="entry name" value="DNA methylase specificity domain"/>
    <property type="match status" value="2"/>
</dbReference>
<evidence type="ECO:0000313" key="6">
    <source>
        <dbReference type="EMBL" id="HFG19444.1"/>
    </source>
</evidence>
<proteinExistence type="inferred from homology"/>
<keyword evidence="2" id="KW-0680">Restriction system</keyword>
<sequence length="462" mass="51457">MAKPECFAVQWGGIRKTRCDVDFHHPEFRQLLRKIEQLPKTATVEQIIRLPLVTGFAAGKGDRADLGDDAIPQIRPTQILPIGEIDLSDAYGIRKADTNEGDWLEAGEVLFNNTNSTVWVGKSAVFRGTAPAVCSNHVTRLRLLESIQPEFIAEVLNLLRDRGYFARLCTNFNNQAGVNTDALAAVRLPLPDDAERTKLLAAMDAARAERRAKLAEADTLLAGLDDFLLATLGLTLPPKDDRKVFAASLRAAREQSHLNADYFHPERILALRAMTAARDRVPCAKLSEVVDFIREQIKTPTANYLSLAHVQSHTGELVDADEEASGACSVFKTGDVLFARLRPYLNKVYRAEMDGCCSPEFHVLRVKNAKELLPDYLAAILRSKLTLAQTRHMMTGNTHPRLTNEDVVNLVIPIPKDIEAQKAIAAEARRRREEARRLRAEAEAVWQAAKRWFEEQLLGGAE</sequence>
<comment type="similarity">
    <text evidence="1">Belongs to the type-I restriction system S methylase family.</text>
</comment>
<dbReference type="PANTHER" id="PTHR30408:SF13">
    <property type="entry name" value="TYPE I RESTRICTION ENZYME HINDI SPECIFICITY SUBUNIT"/>
    <property type="match status" value="1"/>
</dbReference>
<evidence type="ECO:0000256" key="1">
    <source>
        <dbReference type="ARBA" id="ARBA00010923"/>
    </source>
</evidence>
<keyword evidence="6" id="KW-0540">Nuclease</keyword>
<reference evidence="6" key="1">
    <citation type="journal article" date="2020" name="mSystems">
        <title>Genome- and Community-Level Interaction Insights into Carbon Utilization and Element Cycling Functions of Hydrothermarchaeota in Hydrothermal Sediment.</title>
        <authorList>
            <person name="Zhou Z."/>
            <person name="Liu Y."/>
            <person name="Xu W."/>
            <person name="Pan J."/>
            <person name="Luo Z.H."/>
            <person name="Li M."/>
        </authorList>
    </citation>
    <scope>NUCLEOTIDE SEQUENCE [LARGE SCALE GENOMIC DNA]</scope>
    <source>
        <strain evidence="6">SpSt-524</strain>
    </source>
</reference>
<dbReference type="EMBL" id="DSWI01000008">
    <property type="protein sequence ID" value="HFG19444.1"/>
    <property type="molecule type" value="Genomic_DNA"/>
</dbReference>
<dbReference type="InterPro" id="IPR052021">
    <property type="entry name" value="Type-I_RS_S_subunit"/>
</dbReference>
<dbReference type="CDD" id="cd16961">
    <property type="entry name" value="RMtype1_S_TRD-CR_like"/>
    <property type="match status" value="1"/>
</dbReference>
<dbReference type="GO" id="GO:0009307">
    <property type="term" value="P:DNA restriction-modification system"/>
    <property type="evidence" value="ECO:0007669"/>
    <property type="project" value="UniProtKB-KW"/>
</dbReference>
<dbReference type="Pfam" id="PF01420">
    <property type="entry name" value="Methylase_S"/>
    <property type="match status" value="1"/>
</dbReference>
<dbReference type="InterPro" id="IPR000055">
    <property type="entry name" value="Restrct_endonuc_typeI_TRD"/>
</dbReference>
<dbReference type="Gene3D" id="3.90.220.20">
    <property type="entry name" value="DNA methylase specificity domains"/>
    <property type="match status" value="2"/>
</dbReference>
<accession>A0A7C3I294</accession>
<keyword evidence="6" id="KW-0378">Hydrolase</keyword>
<dbReference type="AlphaFoldDB" id="A0A7C3I294"/>